<feature type="transmembrane region" description="Helical" evidence="1">
    <location>
        <begin position="12"/>
        <end position="33"/>
    </location>
</feature>
<dbReference type="OrthoDB" id="5313995at2759"/>
<sequence length="167" mass="18973">MSLTHTVHPIYEVTFLWVDPVLSLVGFVMAFAVPEMLIEGWVPKTIPNPATPSGFPVLPNPRVTHHPEYNVMIHELGGFFFTMMLVFGVLLRHTRDPFVWQLIIGCVCFIDFIVLGSTAVQYRGQGRLHPAAWRWEDWFSVSVTAYVGFLRLAYMLGFGVGEKEKMS</sequence>
<dbReference type="AlphaFoldDB" id="A0A8K0SQ59"/>
<evidence type="ECO:0000313" key="3">
    <source>
        <dbReference type="EMBL" id="KAH7310889.1"/>
    </source>
</evidence>
<feature type="transmembrane region" description="Helical" evidence="1">
    <location>
        <begin position="98"/>
        <end position="118"/>
    </location>
</feature>
<dbReference type="PANTHER" id="PTHR37019">
    <property type="entry name" value="CHROMOSOME 1, WHOLE GENOME SHOTGUN SEQUENCE"/>
    <property type="match status" value="1"/>
</dbReference>
<evidence type="ECO:0000313" key="4">
    <source>
        <dbReference type="Proteomes" id="UP000813444"/>
    </source>
</evidence>
<dbReference type="EMBL" id="JAGPNK010000012">
    <property type="protein sequence ID" value="KAH7310889.1"/>
    <property type="molecule type" value="Genomic_DNA"/>
</dbReference>
<name>A0A8K0SQ59_9HYPO</name>
<feature type="domain" description="DUF7704" evidence="2">
    <location>
        <begin position="7"/>
        <end position="158"/>
    </location>
</feature>
<feature type="transmembrane region" description="Helical" evidence="1">
    <location>
        <begin position="71"/>
        <end position="91"/>
    </location>
</feature>
<evidence type="ECO:0000256" key="1">
    <source>
        <dbReference type="SAM" id="Phobius"/>
    </source>
</evidence>
<dbReference type="Pfam" id="PF24803">
    <property type="entry name" value="DUF7704"/>
    <property type="match status" value="1"/>
</dbReference>
<accession>A0A8K0SQ59</accession>
<keyword evidence="4" id="KW-1185">Reference proteome</keyword>
<keyword evidence="1" id="KW-1133">Transmembrane helix</keyword>
<evidence type="ECO:0000259" key="2">
    <source>
        <dbReference type="Pfam" id="PF24803"/>
    </source>
</evidence>
<keyword evidence="1" id="KW-0812">Transmembrane</keyword>
<dbReference type="PANTHER" id="PTHR37019:SF1">
    <property type="entry name" value="EXPERA DOMAIN-CONTAINING PROTEIN"/>
    <property type="match status" value="1"/>
</dbReference>
<protein>
    <recommendedName>
        <fullName evidence="2">DUF7704 domain-containing protein</fullName>
    </recommendedName>
</protein>
<proteinExistence type="predicted"/>
<feature type="transmembrane region" description="Helical" evidence="1">
    <location>
        <begin position="138"/>
        <end position="161"/>
    </location>
</feature>
<keyword evidence="1" id="KW-0472">Membrane</keyword>
<dbReference type="InterPro" id="IPR056121">
    <property type="entry name" value="DUF7704"/>
</dbReference>
<reference evidence="3" key="1">
    <citation type="journal article" date="2021" name="Nat. Commun.">
        <title>Genetic determinants of endophytism in the Arabidopsis root mycobiome.</title>
        <authorList>
            <person name="Mesny F."/>
            <person name="Miyauchi S."/>
            <person name="Thiergart T."/>
            <person name="Pickel B."/>
            <person name="Atanasova L."/>
            <person name="Karlsson M."/>
            <person name="Huettel B."/>
            <person name="Barry K.W."/>
            <person name="Haridas S."/>
            <person name="Chen C."/>
            <person name="Bauer D."/>
            <person name="Andreopoulos W."/>
            <person name="Pangilinan J."/>
            <person name="LaButti K."/>
            <person name="Riley R."/>
            <person name="Lipzen A."/>
            <person name="Clum A."/>
            <person name="Drula E."/>
            <person name="Henrissat B."/>
            <person name="Kohler A."/>
            <person name="Grigoriev I.V."/>
            <person name="Martin F.M."/>
            <person name="Hacquard S."/>
        </authorList>
    </citation>
    <scope>NUCLEOTIDE SEQUENCE</scope>
    <source>
        <strain evidence="3">MPI-CAGE-CH-0235</strain>
    </source>
</reference>
<dbReference type="Proteomes" id="UP000813444">
    <property type="component" value="Unassembled WGS sequence"/>
</dbReference>
<organism evidence="3 4">
    <name type="scientific">Stachybotrys elegans</name>
    <dbReference type="NCBI Taxonomy" id="80388"/>
    <lineage>
        <taxon>Eukaryota</taxon>
        <taxon>Fungi</taxon>
        <taxon>Dikarya</taxon>
        <taxon>Ascomycota</taxon>
        <taxon>Pezizomycotina</taxon>
        <taxon>Sordariomycetes</taxon>
        <taxon>Hypocreomycetidae</taxon>
        <taxon>Hypocreales</taxon>
        <taxon>Stachybotryaceae</taxon>
        <taxon>Stachybotrys</taxon>
    </lineage>
</organism>
<gene>
    <name evidence="3" type="ORF">B0I35DRAFT_482167</name>
</gene>
<comment type="caution">
    <text evidence="3">The sequence shown here is derived from an EMBL/GenBank/DDBJ whole genome shotgun (WGS) entry which is preliminary data.</text>
</comment>